<proteinExistence type="predicted"/>
<dbReference type="EMBL" id="VYQE01000001">
    <property type="protein sequence ID" value="KAA9009704.1"/>
    <property type="molecule type" value="Genomic_DNA"/>
</dbReference>
<dbReference type="RefSeq" id="WP_150443184.1">
    <property type="nucleotide sequence ID" value="NZ_VYQE01000001.1"/>
</dbReference>
<protein>
    <submittedName>
        <fullName evidence="1">PD-(D/E)XK motif protein</fullName>
    </submittedName>
</protein>
<dbReference type="Proteomes" id="UP000326554">
    <property type="component" value="Unassembled WGS sequence"/>
</dbReference>
<sequence length="334" mass="36844">MTGWTEDGIARAWRALARQEAAEDWRFVHLTKMGAVSVEAGCHFPLGREALIVSFPGSWPVNPARLPEGKGFDVSRIEGQSVFVGKTAIALVRRSEGSPDIFAIMAVDVLRTLETAANSRGRDVMGTFLERVKEWQAFMSRTHRPLSSDAQIGLLGELWMLSLLTDTSLGAGALDCWQGPLRTAQDFHVRGGAIEVKSTVRTGSFLARINSIEQLDCDRAPIFLCAYRFEEDTDGISLVDLVSELRERFRLAGVQRGFEALLMVMGYLEEHAQLYSRTLAIKDARIFSSDGDMPRLIRASLPAAIRSAAYVLDLDALEVPSIGVPELLNEFGLE</sequence>
<gene>
    <name evidence="1" type="ORF">F3S47_00050</name>
</gene>
<comment type="caution">
    <text evidence="1">The sequence shown here is derived from an EMBL/GenBank/DDBJ whole genome shotgun (WGS) entry which is preliminary data.</text>
</comment>
<evidence type="ECO:0000313" key="1">
    <source>
        <dbReference type="EMBL" id="KAA9009704.1"/>
    </source>
</evidence>
<dbReference type="Pfam" id="PF14390">
    <property type="entry name" value="DUF4420"/>
    <property type="match status" value="1"/>
</dbReference>
<dbReference type="InterPro" id="IPR025534">
    <property type="entry name" value="DUF4420"/>
</dbReference>
<keyword evidence="2" id="KW-1185">Reference proteome</keyword>
<evidence type="ECO:0000313" key="2">
    <source>
        <dbReference type="Proteomes" id="UP000326554"/>
    </source>
</evidence>
<name>A0A5J5GQ66_9RHOB</name>
<organism evidence="1 2">
    <name type="scientific">Histidinibacterium aquaticum</name>
    <dbReference type="NCBI Taxonomy" id="2613962"/>
    <lineage>
        <taxon>Bacteria</taxon>
        <taxon>Pseudomonadati</taxon>
        <taxon>Pseudomonadota</taxon>
        <taxon>Alphaproteobacteria</taxon>
        <taxon>Rhodobacterales</taxon>
        <taxon>Paracoccaceae</taxon>
        <taxon>Histidinibacterium</taxon>
    </lineage>
</organism>
<accession>A0A5J5GQ66</accession>
<dbReference type="AlphaFoldDB" id="A0A5J5GQ66"/>
<reference evidence="1 2" key="1">
    <citation type="submission" date="2019-09" db="EMBL/GenBank/DDBJ databases">
        <authorList>
            <person name="Park J.-S."/>
            <person name="Choi H.-J."/>
        </authorList>
    </citation>
    <scope>NUCLEOTIDE SEQUENCE [LARGE SCALE GENOMIC DNA]</scope>
    <source>
        <strain evidence="1 2">176SS1-4</strain>
    </source>
</reference>